<evidence type="ECO:0000256" key="1">
    <source>
        <dbReference type="SAM" id="MobiDB-lite"/>
    </source>
</evidence>
<evidence type="ECO:0000313" key="2">
    <source>
        <dbReference type="EMBL" id="PPK83209.1"/>
    </source>
</evidence>
<comment type="caution">
    <text evidence="2">The sequence shown here is derived from an EMBL/GenBank/DDBJ whole genome shotgun (WGS) entry which is preliminary data.</text>
</comment>
<feature type="region of interest" description="Disordered" evidence="1">
    <location>
        <begin position="173"/>
        <end position="224"/>
    </location>
</feature>
<feature type="compositionally biased region" description="Pro residues" evidence="1">
    <location>
        <begin position="147"/>
        <end position="161"/>
    </location>
</feature>
<evidence type="ECO:0000313" key="3">
    <source>
        <dbReference type="Proteomes" id="UP000237749"/>
    </source>
</evidence>
<reference evidence="2 3" key="1">
    <citation type="submission" date="2018-02" db="EMBL/GenBank/DDBJ databases">
        <title>Genomic Encyclopedia of Archaeal and Bacterial Type Strains, Phase II (KMG-II): from individual species to whole genera.</title>
        <authorList>
            <person name="Goeker M."/>
        </authorList>
    </citation>
    <scope>NUCLEOTIDE SEQUENCE [LARGE SCALE GENOMIC DNA]</scope>
    <source>
        <strain evidence="2 3">DSM 3808</strain>
    </source>
</reference>
<organism evidence="2 3">
    <name type="scientific">Lacrimispora xylanisolvens</name>
    <dbReference type="NCBI Taxonomy" id="384636"/>
    <lineage>
        <taxon>Bacteria</taxon>
        <taxon>Bacillati</taxon>
        <taxon>Bacillota</taxon>
        <taxon>Clostridia</taxon>
        <taxon>Lachnospirales</taxon>
        <taxon>Lachnospiraceae</taxon>
        <taxon>Lacrimispora</taxon>
    </lineage>
</organism>
<protein>
    <submittedName>
        <fullName evidence="2">Uncharacterized protein</fullName>
    </submittedName>
</protein>
<accession>A0A2S6HYG0</accession>
<dbReference type="EMBL" id="PTJA01000001">
    <property type="protein sequence ID" value="PPK83209.1"/>
    <property type="molecule type" value="Genomic_DNA"/>
</dbReference>
<name>A0A2S6HYG0_9FIRM</name>
<dbReference type="PRINTS" id="PR01217">
    <property type="entry name" value="PRICHEXTENSN"/>
</dbReference>
<keyword evidence="3" id="KW-1185">Reference proteome</keyword>
<dbReference type="RefSeq" id="WP_104433786.1">
    <property type="nucleotide sequence ID" value="NZ_PTJA01000001.1"/>
</dbReference>
<feature type="region of interest" description="Disordered" evidence="1">
    <location>
        <begin position="139"/>
        <end position="161"/>
    </location>
</feature>
<dbReference type="OrthoDB" id="1935838at2"/>
<feature type="compositionally biased region" description="Pro residues" evidence="1">
    <location>
        <begin position="173"/>
        <end position="219"/>
    </location>
</feature>
<dbReference type="Proteomes" id="UP000237749">
    <property type="component" value="Unassembled WGS sequence"/>
</dbReference>
<gene>
    <name evidence="2" type="ORF">BXY41_101272</name>
</gene>
<dbReference type="AlphaFoldDB" id="A0A2S6HYG0"/>
<sequence>MPGNPDYTYGEDNESLPPYMLYGDRSIRESSLEPKDIIAKDLEYLQGMYPGHMKRLQEYVVSACDHLDYKDSPMYDEFPDRLLIHQVCDSICAKIREEGTITDELLMGNNDKTETAAQMQQEPADWENEELEKAELNDRYSTWGPPGWGPPGPKPPGWRPPPGPRPPYWGPPAPRPPYWGPGPRPPYWGPGPGPKPPYWGPGPGPKPPYWGPGPGPKPPYWGANPGPAQGNGLLGDIVSVLLLNEMHRRRCNSGRCR</sequence>
<proteinExistence type="predicted"/>